<dbReference type="STRING" id="573501.SAMN04487999_0769"/>
<keyword evidence="6" id="KW-1185">Reference proteome</keyword>
<gene>
    <name evidence="3" type="ORF">DSM01_62</name>
    <name evidence="4" type="ORF">SAMN04487999_0769</name>
</gene>
<evidence type="ECO:0000313" key="3">
    <source>
        <dbReference type="EMBL" id="RXG30927.1"/>
    </source>
</evidence>
<dbReference type="Proteomes" id="UP000290037">
    <property type="component" value="Unassembled WGS sequence"/>
</dbReference>
<evidence type="ECO:0000259" key="2">
    <source>
        <dbReference type="PROSITE" id="PS50164"/>
    </source>
</evidence>
<reference evidence="4" key="1">
    <citation type="submission" date="2016-11" db="EMBL/GenBank/DDBJ databases">
        <authorList>
            <person name="Jaros S."/>
            <person name="Januszkiewicz K."/>
            <person name="Wedrychowicz H."/>
        </authorList>
    </citation>
    <scope>NUCLEOTIDE SEQUENCE [LARGE SCALE GENOMIC DNA]</scope>
    <source>
        <strain evidence="4">DSM 19859</strain>
    </source>
</reference>
<organism evidence="4 5">
    <name type="scientific">Leeuwenhoekiella palythoae</name>
    <dbReference type="NCBI Taxonomy" id="573501"/>
    <lineage>
        <taxon>Bacteria</taxon>
        <taxon>Pseudomonadati</taxon>
        <taxon>Bacteroidota</taxon>
        <taxon>Flavobacteriia</taxon>
        <taxon>Flavobacteriales</taxon>
        <taxon>Flavobacteriaceae</taxon>
        <taxon>Leeuwenhoekiella</taxon>
    </lineage>
</organism>
<dbReference type="InterPro" id="IPR050190">
    <property type="entry name" value="UPF0213_domain"/>
</dbReference>
<proteinExistence type="inferred from homology"/>
<keyword evidence="4" id="KW-0540">Nuclease</keyword>
<evidence type="ECO:0000313" key="5">
    <source>
        <dbReference type="Proteomes" id="UP000184240"/>
    </source>
</evidence>
<sequence length="104" mass="12211">MKTYFVYILQCADGSYYTGLTNNLELRLEQHNSGTNPASYTYRRRPVFLAFNQDFSDVNQAILFEKKIKKWSAKKKKALIDGDFDLLQILAECRNETHHKFKPD</sequence>
<reference evidence="3 6" key="3">
    <citation type="submission" date="2018-07" db="EMBL/GenBank/DDBJ databases">
        <title>Leeuwenhoekiella genomics.</title>
        <authorList>
            <person name="Tahon G."/>
            <person name="Willems A."/>
        </authorList>
    </citation>
    <scope>NUCLEOTIDE SEQUENCE [LARGE SCALE GENOMIC DNA]</scope>
    <source>
        <strain evidence="3 6">LMG 24856</strain>
    </source>
</reference>
<protein>
    <submittedName>
        <fullName evidence="3 4">Endonuclease</fullName>
    </submittedName>
</protein>
<name>A0A1M5VIE7_9FLAO</name>
<accession>A0A1M5VIE7</accession>
<keyword evidence="4" id="KW-0378">Hydrolase</keyword>
<dbReference type="EMBL" id="FQXT01000002">
    <property type="protein sequence ID" value="SHH74975.1"/>
    <property type="molecule type" value="Genomic_DNA"/>
</dbReference>
<dbReference type="AlphaFoldDB" id="A0A1M5VIE7"/>
<dbReference type="SUPFAM" id="SSF82771">
    <property type="entry name" value="GIY-YIG endonuclease"/>
    <property type="match status" value="1"/>
</dbReference>
<dbReference type="RefSeq" id="WP_072980617.1">
    <property type="nucleotide sequence ID" value="NZ_FQXT01000002.1"/>
</dbReference>
<dbReference type="Gene3D" id="3.40.1440.10">
    <property type="entry name" value="GIY-YIG endonuclease"/>
    <property type="match status" value="1"/>
</dbReference>
<comment type="similarity">
    <text evidence="1">Belongs to the UPF0213 family.</text>
</comment>
<dbReference type="GO" id="GO:0004519">
    <property type="term" value="F:endonuclease activity"/>
    <property type="evidence" value="ECO:0007669"/>
    <property type="project" value="UniProtKB-KW"/>
</dbReference>
<evidence type="ECO:0000313" key="6">
    <source>
        <dbReference type="Proteomes" id="UP000290037"/>
    </source>
</evidence>
<dbReference type="InterPro" id="IPR035901">
    <property type="entry name" value="GIY-YIG_endonuc_sf"/>
</dbReference>
<dbReference type="OrthoDB" id="1495241at2"/>
<dbReference type="EMBL" id="QOVN01000001">
    <property type="protein sequence ID" value="RXG30927.1"/>
    <property type="molecule type" value="Genomic_DNA"/>
</dbReference>
<dbReference type="Proteomes" id="UP000184240">
    <property type="component" value="Unassembled WGS sequence"/>
</dbReference>
<evidence type="ECO:0000313" key="4">
    <source>
        <dbReference type="EMBL" id="SHH74975.1"/>
    </source>
</evidence>
<dbReference type="PANTHER" id="PTHR34477">
    <property type="entry name" value="UPF0213 PROTEIN YHBQ"/>
    <property type="match status" value="1"/>
</dbReference>
<keyword evidence="4" id="KW-0255">Endonuclease</keyword>
<dbReference type="PANTHER" id="PTHR34477:SF1">
    <property type="entry name" value="UPF0213 PROTEIN YHBQ"/>
    <property type="match status" value="1"/>
</dbReference>
<reference evidence="5" key="2">
    <citation type="submission" date="2016-11" db="EMBL/GenBank/DDBJ databases">
        <authorList>
            <person name="Varghese N."/>
            <person name="Submissions S."/>
        </authorList>
    </citation>
    <scope>NUCLEOTIDE SEQUENCE [LARGE SCALE GENOMIC DNA]</scope>
    <source>
        <strain evidence="5">DSM 19859</strain>
    </source>
</reference>
<feature type="domain" description="GIY-YIG" evidence="2">
    <location>
        <begin position="2"/>
        <end position="78"/>
    </location>
</feature>
<dbReference type="PROSITE" id="PS50164">
    <property type="entry name" value="GIY_YIG"/>
    <property type="match status" value="1"/>
</dbReference>
<dbReference type="Pfam" id="PF01541">
    <property type="entry name" value="GIY-YIG"/>
    <property type="match status" value="1"/>
</dbReference>
<dbReference type="CDD" id="cd10456">
    <property type="entry name" value="GIY-YIG_UPF0213"/>
    <property type="match status" value="1"/>
</dbReference>
<dbReference type="InterPro" id="IPR000305">
    <property type="entry name" value="GIY-YIG_endonuc"/>
</dbReference>
<evidence type="ECO:0000256" key="1">
    <source>
        <dbReference type="ARBA" id="ARBA00007435"/>
    </source>
</evidence>